<proteinExistence type="predicted"/>
<accession>A0A316WDJ6</accession>
<dbReference type="AlphaFoldDB" id="A0A316WDJ6"/>
<comment type="caution">
    <text evidence="1">The sequence shown here is derived from an EMBL/GenBank/DDBJ whole genome shotgun (WGS) entry which is preliminary data.</text>
</comment>
<reference evidence="1 2" key="1">
    <citation type="submission" date="2018-04" db="EMBL/GenBank/DDBJ databases">
        <title>Chryseobacterium oncorhynchi 701B-08T from rainbow trout, and Chryseobacterium viscerum 687B-08T from diseased fish.</title>
        <authorList>
            <person name="Jeong J.-J."/>
            <person name="Lee Y.J."/>
            <person name="Pathiraja D."/>
            <person name="Park B."/>
            <person name="Choi I.-G."/>
            <person name="Kim K.D."/>
        </authorList>
    </citation>
    <scope>NUCLEOTIDE SEQUENCE [LARGE SCALE GENOMIC DNA]</scope>
    <source>
        <strain evidence="1 2">687B-08</strain>
    </source>
</reference>
<evidence type="ECO:0000313" key="1">
    <source>
        <dbReference type="EMBL" id="PWN58393.1"/>
    </source>
</evidence>
<sequence>MNNRVVGETDYGGEIFIIKGIDTPTDKYFLYHLKNNVLTLKNDVGYCEDNKLIKSFPIELIFLKTNNN</sequence>
<dbReference type="EMBL" id="PPEG02000011">
    <property type="protein sequence ID" value="PWN58393.1"/>
    <property type="molecule type" value="Genomic_DNA"/>
</dbReference>
<evidence type="ECO:0000313" key="2">
    <source>
        <dbReference type="Proteomes" id="UP000236413"/>
    </source>
</evidence>
<dbReference type="Proteomes" id="UP000236413">
    <property type="component" value="Unassembled WGS sequence"/>
</dbReference>
<organism evidence="1 2">
    <name type="scientific">Chryseobacterium viscerum</name>
    <dbReference type="NCBI Taxonomy" id="1037377"/>
    <lineage>
        <taxon>Bacteria</taxon>
        <taxon>Pseudomonadati</taxon>
        <taxon>Bacteroidota</taxon>
        <taxon>Flavobacteriia</taxon>
        <taxon>Flavobacteriales</taxon>
        <taxon>Weeksellaceae</taxon>
        <taxon>Chryseobacterium group</taxon>
        <taxon>Chryseobacterium</taxon>
    </lineage>
</organism>
<dbReference type="RefSeq" id="WP_103233665.1">
    <property type="nucleotide sequence ID" value="NZ_PPEG02000011.1"/>
</dbReference>
<name>A0A316WDJ6_9FLAO</name>
<protein>
    <submittedName>
        <fullName evidence="1">Uncharacterized protein</fullName>
    </submittedName>
</protein>
<gene>
    <name evidence="1" type="ORF">C1634_022840</name>
</gene>